<keyword evidence="3" id="KW-1185">Reference proteome</keyword>
<feature type="region of interest" description="Disordered" evidence="1">
    <location>
        <begin position="1"/>
        <end position="107"/>
    </location>
</feature>
<dbReference type="EMBL" id="KZ613950">
    <property type="protein sequence ID" value="PMD36457.1"/>
    <property type="molecule type" value="Genomic_DNA"/>
</dbReference>
<evidence type="ECO:0000256" key="1">
    <source>
        <dbReference type="SAM" id="MobiDB-lite"/>
    </source>
</evidence>
<dbReference type="AlphaFoldDB" id="A0A2J6RD69"/>
<evidence type="ECO:0000313" key="3">
    <source>
        <dbReference type="Proteomes" id="UP000235786"/>
    </source>
</evidence>
<reference evidence="2 3" key="1">
    <citation type="submission" date="2016-04" db="EMBL/GenBank/DDBJ databases">
        <title>A degradative enzymes factory behind the ericoid mycorrhizal symbiosis.</title>
        <authorList>
            <consortium name="DOE Joint Genome Institute"/>
            <person name="Martino E."/>
            <person name="Morin E."/>
            <person name="Grelet G."/>
            <person name="Kuo A."/>
            <person name="Kohler A."/>
            <person name="Daghino S."/>
            <person name="Barry K."/>
            <person name="Choi C."/>
            <person name="Cichocki N."/>
            <person name="Clum A."/>
            <person name="Copeland A."/>
            <person name="Hainaut M."/>
            <person name="Haridas S."/>
            <person name="Labutti K."/>
            <person name="Lindquist E."/>
            <person name="Lipzen A."/>
            <person name="Khouja H.-R."/>
            <person name="Murat C."/>
            <person name="Ohm R."/>
            <person name="Olson A."/>
            <person name="Spatafora J."/>
            <person name="Veneault-Fourrey C."/>
            <person name="Henrissat B."/>
            <person name="Grigoriev I."/>
            <person name="Martin F."/>
            <person name="Perotto S."/>
        </authorList>
    </citation>
    <scope>NUCLEOTIDE SEQUENCE [LARGE SCALE GENOMIC DNA]</scope>
    <source>
        <strain evidence="2 3">F</strain>
    </source>
</reference>
<accession>A0A2J6RD69</accession>
<gene>
    <name evidence="2" type="ORF">L207DRAFT_586163</name>
</gene>
<organism evidence="2 3">
    <name type="scientific">Hyaloscypha variabilis (strain UAMH 11265 / GT02V1 / F)</name>
    <name type="common">Meliniomyces variabilis</name>
    <dbReference type="NCBI Taxonomy" id="1149755"/>
    <lineage>
        <taxon>Eukaryota</taxon>
        <taxon>Fungi</taxon>
        <taxon>Dikarya</taxon>
        <taxon>Ascomycota</taxon>
        <taxon>Pezizomycotina</taxon>
        <taxon>Leotiomycetes</taxon>
        <taxon>Helotiales</taxon>
        <taxon>Hyaloscyphaceae</taxon>
        <taxon>Hyaloscypha</taxon>
        <taxon>Hyaloscypha variabilis</taxon>
    </lineage>
</organism>
<evidence type="ECO:0000313" key="2">
    <source>
        <dbReference type="EMBL" id="PMD36457.1"/>
    </source>
</evidence>
<feature type="compositionally biased region" description="Polar residues" evidence="1">
    <location>
        <begin position="82"/>
        <end position="102"/>
    </location>
</feature>
<proteinExistence type="predicted"/>
<dbReference type="Proteomes" id="UP000235786">
    <property type="component" value="Unassembled WGS sequence"/>
</dbReference>
<protein>
    <submittedName>
        <fullName evidence="2">Uncharacterized protein</fullName>
    </submittedName>
</protein>
<sequence>MPLSTDDNQVERLFLQHIMDEQRGQSRQGSIPRAVSSNGNGPVSSPSGSRSVSASPDAPQGSRRITLKLNTKRSPLKDGSRGLTNDDTPQVSFHPGPNSNAPRNYDDLPESAQMAKYIAENKELLGKLVAFEREGYLAHIAFEYPDSPKHTPVNFEDEPEESQKALNDILHENYCLRLRFQCLTNIKRQHRVGVYKSGEEVTMRMYGNYHFKVTFP</sequence>
<dbReference type="OrthoDB" id="3559784at2759"/>
<name>A0A2J6RD69_HYAVF</name>
<feature type="compositionally biased region" description="Low complexity" evidence="1">
    <location>
        <begin position="34"/>
        <end position="56"/>
    </location>
</feature>